<keyword evidence="1" id="KW-0472">Membrane</keyword>
<comment type="caution">
    <text evidence="2">The sequence shown here is derived from an EMBL/GenBank/DDBJ whole genome shotgun (WGS) entry which is preliminary data.</text>
</comment>
<proteinExistence type="predicted"/>
<feature type="transmembrane region" description="Helical" evidence="1">
    <location>
        <begin position="62"/>
        <end position="84"/>
    </location>
</feature>
<dbReference type="Proteomes" id="UP000494172">
    <property type="component" value="Unassembled WGS sequence"/>
</dbReference>
<dbReference type="EMBL" id="CABVPX010000016">
    <property type="protein sequence ID" value="VWB85444.1"/>
    <property type="molecule type" value="Genomic_DNA"/>
</dbReference>
<keyword evidence="1" id="KW-0812">Transmembrane</keyword>
<organism evidence="2 3">
    <name type="scientific">Burkholderia arboris</name>
    <dbReference type="NCBI Taxonomy" id="488730"/>
    <lineage>
        <taxon>Bacteria</taxon>
        <taxon>Pseudomonadati</taxon>
        <taxon>Pseudomonadota</taxon>
        <taxon>Betaproteobacteria</taxon>
        <taxon>Burkholderiales</taxon>
        <taxon>Burkholderiaceae</taxon>
        <taxon>Burkholderia</taxon>
        <taxon>Burkholderia cepacia complex</taxon>
    </lineage>
</organism>
<name>A0A9Q9URW2_9BURK</name>
<reference evidence="2 3" key="1">
    <citation type="submission" date="2019-09" db="EMBL/GenBank/DDBJ databases">
        <authorList>
            <person name="Depoorter E."/>
        </authorList>
    </citation>
    <scope>NUCLEOTIDE SEQUENCE [LARGE SCALE GENOMIC DNA]</scope>
    <source>
        <strain evidence="2">LMG 24066</strain>
    </source>
</reference>
<sequence length="223" mass="23569">MSGAGRYARVISPCVAAGHVYGCIAANGDEPQPVACTRGLAATPCEPRMGFRSARRAWRRDAGLALPAVVAIGAAVAALTGTWFEAALTESRRTRALSDRLIAFHAADAALAACTERLLRGSVPCANESESHAEPDAWRRMPPLAAAEAFAPFAGWPMAAQPPRCLVEAWRRPTGPSGGSTYLVTARGVGAHASSAVWLQHQVVIRDGRIVALRWRRVAGVLP</sequence>
<evidence type="ECO:0000313" key="2">
    <source>
        <dbReference type="EMBL" id="VWB85444.1"/>
    </source>
</evidence>
<gene>
    <name evidence="2" type="ORF">BAR24066_04041</name>
</gene>
<dbReference type="AlphaFoldDB" id="A0A9Q9URW2"/>
<evidence type="ECO:0000256" key="1">
    <source>
        <dbReference type="SAM" id="Phobius"/>
    </source>
</evidence>
<keyword evidence="1" id="KW-1133">Transmembrane helix</keyword>
<protein>
    <recommendedName>
        <fullName evidence="4">Tfp pilus assembly protein PilX</fullName>
    </recommendedName>
</protein>
<evidence type="ECO:0008006" key="4">
    <source>
        <dbReference type="Google" id="ProtNLM"/>
    </source>
</evidence>
<evidence type="ECO:0000313" key="3">
    <source>
        <dbReference type="Proteomes" id="UP000494172"/>
    </source>
</evidence>
<accession>A0A9Q9URW2</accession>